<evidence type="ECO:0000313" key="2">
    <source>
        <dbReference type="EMBL" id="KAJ8447907.1"/>
    </source>
</evidence>
<gene>
    <name evidence="2" type="ORF">Cgig2_012042</name>
</gene>
<dbReference type="OrthoDB" id="723791at2759"/>
<keyword evidence="3" id="KW-1185">Reference proteome</keyword>
<name>A0A9Q1KR72_9CARY</name>
<proteinExistence type="predicted"/>
<evidence type="ECO:0000256" key="1">
    <source>
        <dbReference type="SAM" id="MobiDB-lite"/>
    </source>
</evidence>
<dbReference type="Proteomes" id="UP001153076">
    <property type="component" value="Unassembled WGS sequence"/>
</dbReference>
<feature type="compositionally biased region" description="Basic residues" evidence="1">
    <location>
        <begin position="18"/>
        <end position="27"/>
    </location>
</feature>
<protein>
    <submittedName>
        <fullName evidence="2">Uncharacterized protein</fullName>
    </submittedName>
</protein>
<feature type="region of interest" description="Disordered" evidence="1">
    <location>
        <begin position="124"/>
        <end position="149"/>
    </location>
</feature>
<feature type="region of interest" description="Disordered" evidence="1">
    <location>
        <begin position="1"/>
        <end position="29"/>
    </location>
</feature>
<sequence>MEEEKEEATFNGGFVSGHRNRAKKGRQTQKEGALKFNLRYLRWSCAVGGSVCILRVPQPRKSRQVKRGILSIAVVIKGGEHSGSKSSAGEEVSSSSIDQLKGKMPRRRGTMYDRVVGHRKGFRVKGKGKVEEVKRRSRNDEREDGGREQGVDMDIRHRCALDIICALNDQLLDIQKEAVRGMVLSSVVESESKCFKLGRREVLFSHFDVALLMGFPATRKRIAFERSDGGSGVDEVLNGAMEEHVCRERQRQRTAQKDVRIDRNYVSVLLELCRVSNTVETLAFFKKLYTFLVVGGLLFPQCAGGVAWDLVHIVENVDGVGEYNWSEAV</sequence>
<dbReference type="AlphaFoldDB" id="A0A9Q1KR72"/>
<dbReference type="EMBL" id="JAKOGI010000034">
    <property type="protein sequence ID" value="KAJ8447907.1"/>
    <property type="molecule type" value="Genomic_DNA"/>
</dbReference>
<feature type="region of interest" description="Disordered" evidence="1">
    <location>
        <begin position="80"/>
        <end position="104"/>
    </location>
</feature>
<accession>A0A9Q1KR72</accession>
<feature type="compositionally biased region" description="Basic and acidic residues" evidence="1">
    <location>
        <begin position="128"/>
        <end position="149"/>
    </location>
</feature>
<reference evidence="2" key="1">
    <citation type="submission" date="2022-04" db="EMBL/GenBank/DDBJ databases">
        <title>Carnegiea gigantea Genome sequencing and assembly v2.</title>
        <authorList>
            <person name="Copetti D."/>
            <person name="Sanderson M.J."/>
            <person name="Burquez A."/>
            <person name="Wojciechowski M.F."/>
        </authorList>
    </citation>
    <scope>NUCLEOTIDE SEQUENCE</scope>
    <source>
        <strain evidence="2">SGP5-SGP5p</strain>
        <tissue evidence="2">Aerial part</tissue>
    </source>
</reference>
<comment type="caution">
    <text evidence="2">The sequence shown here is derived from an EMBL/GenBank/DDBJ whole genome shotgun (WGS) entry which is preliminary data.</text>
</comment>
<feature type="compositionally biased region" description="Low complexity" evidence="1">
    <location>
        <begin position="84"/>
        <end position="96"/>
    </location>
</feature>
<evidence type="ECO:0000313" key="3">
    <source>
        <dbReference type="Proteomes" id="UP001153076"/>
    </source>
</evidence>
<organism evidence="2 3">
    <name type="scientific">Carnegiea gigantea</name>
    <dbReference type="NCBI Taxonomy" id="171969"/>
    <lineage>
        <taxon>Eukaryota</taxon>
        <taxon>Viridiplantae</taxon>
        <taxon>Streptophyta</taxon>
        <taxon>Embryophyta</taxon>
        <taxon>Tracheophyta</taxon>
        <taxon>Spermatophyta</taxon>
        <taxon>Magnoliopsida</taxon>
        <taxon>eudicotyledons</taxon>
        <taxon>Gunneridae</taxon>
        <taxon>Pentapetalae</taxon>
        <taxon>Caryophyllales</taxon>
        <taxon>Cactineae</taxon>
        <taxon>Cactaceae</taxon>
        <taxon>Cactoideae</taxon>
        <taxon>Echinocereeae</taxon>
        <taxon>Carnegiea</taxon>
    </lineage>
</organism>